<evidence type="ECO:0000313" key="2">
    <source>
        <dbReference type="EMBL" id="KAG2321737.1"/>
    </source>
</evidence>
<comment type="caution">
    <text evidence="2">The sequence shown here is derived from an EMBL/GenBank/DDBJ whole genome shotgun (WGS) entry which is preliminary data.</text>
</comment>
<dbReference type="AlphaFoldDB" id="A0A8X7W2E6"/>
<evidence type="ECO:0000256" key="1">
    <source>
        <dbReference type="SAM" id="MobiDB-lite"/>
    </source>
</evidence>
<feature type="region of interest" description="Disordered" evidence="1">
    <location>
        <begin position="64"/>
        <end position="83"/>
    </location>
</feature>
<dbReference type="Proteomes" id="UP000886595">
    <property type="component" value="Unassembled WGS sequence"/>
</dbReference>
<sequence>MTGTTVQLSKHKLMLGSIPSQERRSALDRLSLSKERVPLLQDGVANVDSERLQEVDMQYMEDNQNLNKSGGVNVPSNSGNPSRDITEQYDLNQVRSPIRTLSKDRLHVSLRLGPLYTPDLEEEVIIPPKSKMNFCELIYCLLDREK</sequence>
<dbReference type="OrthoDB" id="1113843at2759"/>
<evidence type="ECO:0000313" key="3">
    <source>
        <dbReference type="Proteomes" id="UP000886595"/>
    </source>
</evidence>
<protein>
    <submittedName>
        <fullName evidence="2">Uncharacterized protein</fullName>
    </submittedName>
</protein>
<keyword evidence="3" id="KW-1185">Reference proteome</keyword>
<name>A0A8X7W2E6_BRACI</name>
<organism evidence="2 3">
    <name type="scientific">Brassica carinata</name>
    <name type="common">Ethiopian mustard</name>
    <name type="synonym">Abyssinian cabbage</name>
    <dbReference type="NCBI Taxonomy" id="52824"/>
    <lineage>
        <taxon>Eukaryota</taxon>
        <taxon>Viridiplantae</taxon>
        <taxon>Streptophyta</taxon>
        <taxon>Embryophyta</taxon>
        <taxon>Tracheophyta</taxon>
        <taxon>Spermatophyta</taxon>
        <taxon>Magnoliopsida</taxon>
        <taxon>eudicotyledons</taxon>
        <taxon>Gunneridae</taxon>
        <taxon>Pentapetalae</taxon>
        <taxon>rosids</taxon>
        <taxon>malvids</taxon>
        <taxon>Brassicales</taxon>
        <taxon>Brassicaceae</taxon>
        <taxon>Brassiceae</taxon>
        <taxon>Brassica</taxon>
    </lineage>
</organism>
<dbReference type="EMBL" id="JAAMPC010000003">
    <property type="protein sequence ID" value="KAG2321737.1"/>
    <property type="molecule type" value="Genomic_DNA"/>
</dbReference>
<reference evidence="2 3" key="1">
    <citation type="submission" date="2020-02" db="EMBL/GenBank/DDBJ databases">
        <authorList>
            <person name="Ma Q."/>
            <person name="Huang Y."/>
            <person name="Song X."/>
            <person name="Pei D."/>
        </authorList>
    </citation>
    <scope>NUCLEOTIDE SEQUENCE [LARGE SCALE GENOMIC DNA]</scope>
    <source>
        <strain evidence="2">Sxm20200214</strain>
        <tissue evidence="2">Leaf</tissue>
    </source>
</reference>
<accession>A0A8X7W2E6</accession>
<proteinExistence type="predicted"/>
<gene>
    <name evidence="2" type="ORF">Bca52824_014950</name>
</gene>